<dbReference type="GO" id="GO:0006511">
    <property type="term" value="P:ubiquitin-dependent protein catabolic process"/>
    <property type="evidence" value="ECO:0000318"/>
    <property type="project" value="GO_Central"/>
</dbReference>
<feature type="domain" description="RING-type" evidence="11">
    <location>
        <begin position="1"/>
        <end position="193"/>
    </location>
</feature>
<proteinExistence type="predicted"/>
<reference evidence="12" key="1">
    <citation type="submission" date="2025-08" db="UniProtKB">
        <authorList>
            <consortium name="RefSeq"/>
        </authorList>
    </citation>
    <scope>IDENTIFICATION</scope>
</reference>
<dbReference type="GO" id="GO:0031624">
    <property type="term" value="F:ubiquitin conjugating enzyme binding"/>
    <property type="evidence" value="ECO:0000318"/>
    <property type="project" value="GO_Central"/>
</dbReference>
<evidence type="ECO:0000313" key="12">
    <source>
        <dbReference type="RefSeq" id="XP_016456155.1"/>
    </source>
</evidence>
<dbReference type="PROSITE" id="PS00518">
    <property type="entry name" value="ZF_RING_1"/>
    <property type="match status" value="1"/>
</dbReference>
<evidence type="ECO:0000256" key="6">
    <source>
        <dbReference type="ARBA" id="ARBA00022737"/>
    </source>
</evidence>
<gene>
    <name evidence="12" type="primary">LOC107780153</name>
</gene>
<dbReference type="InterPro" id="IPR044066">
    <property type="entry name" value="TRIAD_supradom"/>
</dbReference>
<evidence type="ECO:0000256" key="5">
    <source>
        <dbReference type="ARBA" id="ARBA00022723"/>
    </source>
</evidence>
<evidence type="ECO:0000256" key="8">
    <source>
        <dbReference type="ARBA" id="ARBA00022786"/>
    </source>
</evidence>
<organism evidence="12">
    <name type="scientific">Nicotiana tabacum</name>
    <name type="common">Common tobacco</name>
    <dbReference type="NCBI Taxonomy" id="4097"/>
    <lineage>
        <taxon>Eukaryota</taxon>
        <taxon>Viridiplantae</taxon>
        <taxon>Streptophyta</taxon>
        <taxon>Embryophyta</taxon>
        <taxon>Tracheophyta</taxon>
        <taxon>Spermatophyta</taxon>
        <taxon>Magnoliopsida</taxon>
        <taxon>eudicotyledons</taxon>
        <taxon>Gunneridae</taxon>
        <taxon>Pentapetalae</taxon>
        <taxon>asterids</taxon>
        <taxon>lamiids</taxon>
        <taxon>Solanales</taxon>
        <taxon>Solanaceae</taxon>
        <taxon>Nicotianoideae</taxon>
        <taxon>Nicotianeae</taxon>
        <taxon>Nicotiana</taxon>
    </lineage>
</organism>
<feature type="transmembrane region" description="Helical" evidence="10">
    <location>
        <begin position="216"/>
        <end position="235"/>
    </location>
</feature>
<dbReference type="AlphaFoldDB" id="A0A1S3YVV5"/>
<comment type="cofactor">
    <cofactor evidence="2">
        <name>Zn(2+)</name>
        <dbReference type="ChEBI" id="CHEBI:29105"/>
    </cofactor>
</comment>
<dbReference type="Gene3D" id="3.30.40.10">
    <property type="entry name" value="Zinc/RING finger domain, C3HC4 (zinc finger)"/>
    <property type="match status" value="1"/>
</dbReference>
<dbReference type="PROSITE" id="PS51873">
    <property type="entry name" value="TRIAD"/>
    <property type="match status" value="1"/>
</dbReference>
<dbReference type="OrthoDB" id="10009520at2759"/>
<dbReference type="UniPathway" id="UPA00143"/>
<dbReference type="InterPro" id="IPR002867">
    <property type="entry name" value="IBR_dom"/>
</dbReference>
<dbReference type="SUPFAM" id="SSF57850">
    <property type="entry name" value="RING/U-box"/>
    <property type="match status" value="3"/>
</dbReference>
<dbReference type="PaxDb" id="4097-A0A1S3YVV5"/>
<keyword evidence="4" id="KW-0808">Transferase</keyword>
<keyword evidence="10" id="KW-1133">Transmembrane helix</keyword>
<dbReference type="STRING" id="4097.A0A1S3YVV5"/>
<dbReference type="KEGG" id="nta:107780153"/>
<evidence type="ECO:0000259" key="11">
    <source>
        <dbReference type="PROSITE" id="PS51873"/>
    </source>
</evidence>
<evidence type="ECO:0000256" key="1">
    <source>
        <dbReference type="ARBA" id="ARBA00001798"/>
    </source>
</evidence>
<dbReference type="GO" id="GO:0005737">
    <property type="term" value="C:cytoplasm"/>
    <property type="evidence" value="ECO:0000318"/>
    <property type="project" value="GO_Central"/>
</dbReference>
<dbReference type="Gene3D" id="1.20.120.1750">
    <property type="match status" value="1"/>
</dbReference>
<dbReference type="CDD" id="cd22584">
    <property type="entry name" value="Rcat_RBR_unk"/>
    <property type="match status" value="1"/>
</dbReference>
<keyword evidence="9" id="KW-0862">Zinc</keyword>
<dbReference type="InterPro" id="IPR017907">
    <property type="entry name" value="Znf_RING_CS"/>
</dbReference>
<dbReference type="Pfam" id="PF01485">
    <property type="entry name" value="IBR"/>
    <property type="match status" value="2"/>
</dbReference>
<keyword evidence="6" id="KW-0677">Repeat</keyword>
<name>A0A1S3YVV5_TOBAC</name>
<evidence type="ECO:0000256" key="4">
    <source>
        <dbReference type="ARBA" id="ARBA00022679"/>
    </source>
</evidence>
<dbReference type="GO" id="GO:0061630">
    <property type="term" value="F:ubiquitin protein ligase activity"/>
    <property type="evidence" value="ECO:0000318"/>
    <property type="project" value="GO_Central"/>
</dbReference>
<sequence length="237" mass="27284">MLLPNRNSKNQNLCVHPFCTDCIIKYITIKLEDNIGNISCPSLNCNQLLDPISCRNFVDPQLFVKWCDALCESAILGLARCYCPNQNCSALILDECGGNAKRSKCPNCKRLFCFKCKLPWHAGLRCGELRHRNDVAFRVLAKHNNWKRCPQCRYFVERIQGCNFVRCRCDAYFCYNCGRRANGHSCDYCNSRCGALSCYNCDRRVNGYSCDCVSRFFKFTICFLVAFVIILLLFFPL</sequence>
<dbReference type="EC" id="2.3.2.31" evidence="3"/>
<keyword evidence="7" id="KW-0863">Zinc-finger</keyword>
<dbReference type="RefSeq" id="XP_016456155.1">
    <property type="nucleotide sequence ID" value="XM_016600669.1"/>
</dbReference>
<comment type="catalytic activity">
    <reaction evidence="1">
        <text>[E2 ubiquitin-conjugating enzyme]-S-ubiquitinyl-L-cysteine + [acceptor protein]-L-lysine = [E2 ubiquitin-conjugating enzyme]-L-cysteine + [acceptor protein]-N(6)-ubiquitinyl-L-lysine.</text>
        <dbReference type="EC" id="2.3.2.31"/>
    </reaction>
</comment>
<dbReference type="PANTHER" id="PTHR11685">
    <property type="entry name" value="RBR FAMILY RING FINGER AND IBR DOMAIN-CONTAINING"/>
    <property type="match status" value="1"/>
</dbReference>
<keyword evidence="5" id="KW-0479">Metal-binding</keyword>
<evidence type="ECO:0000256" key="10">
    <source>
        <dbReference type="SAM" id="Phobius"/>
    </source>
</evidence>
<evidence type="ECO:0000256" key="2">
    <source>
        <dbReference type="ARBA" id="ARBA00001947"/>
    </source>
</evidence>
<protein>
    <recommendedName>
        <fullName evidence="3">RBR-type E3 ubiquitin transferase</fullName>
        <ecNumber evidence="3">2.3.2.31</ecNumber>
    </recommendedName>
</protein>
<keyword evidence="10" id="KW-0472">Membrane</keyword>
<dbReference type="GO" id="GO:0008270">
    <property type="term" value="F:zinc ion binding"/>
    <property type="evidence" value="ECO:0007669"/>
    <property type="project" value="UniProtKB-KW"/>
</dbReference>
<dbReference type="GO" id="GO:0000151">
    <property type="term" value="C:ubiquitin ligase complex"/>
    <property type="evidence" value="ECO:0000318"/>
    <property type="project" value="GO_Central"/>
</dbReference>
<evidence type="ECO:0000256" key="9">
    <source>
        <dbReference type="ARBA" id="ARBA00022833"/>
    </source>
</evidence>
<keyword evidence="10" id="KW-0812">Transmembrane</keyword>
<dbReference type="OMA" id="WCIALCE"/>
<dbReference type="GO" id="GO:0016567">
    <property type="term" value="P:protein ubiquitination"/>
    <property type="evidence" value="ECO:0007669"/>
    <property type="project" value="UniProtKB-UniPathway"/>
</dbReference>
<accession>A0A1S3YVV5</accession>
<keyword evidence="8" id="KW-0833">Ubl conjugation pathway</keyword>
<evidence type="ECO:0000256" key="3">
    <source>
        <dbReference type="ARBA" id="ARBA00012251"/>
    </source>
</evidence>
<dbReference type="InterPro" id="IPR013083">
    <property type="entry name" value="Znf_RING/FYVE/PHD"/>
</dbReference>
<evidence type="ECO:0000256" key="7">
    <source>
        <dbReference type="ARBA" id="ARBA00022771"/>
    </source>
</evidence>
<dbReference type="SMART" id="SM00647">
    <property type="entry name" value="IBR"/>
    <property type="match status" value="2"/>
</dbReference>
<dbReference type="InterPro" id="IPR031127">
    <property type="entry name" value="E3_UB_ligase_RBR"/>
</dbReference>